<feature type="repeat" description="PPR" evidence="4">
    <location>
        <begin position="139"/>
        <end position="173"/>
    </location>
</feature>
<feature type="repeat" description="WD" evidence="3">
    <location>
        <begin position="582"/>
        <end position="623"/>
    </location>
</feature>
<dbReference type="Pfam" id="PF00400">
    <property type="entry name" value="WD40"/>
    <property type="match status" value="1"/>
</dbReference>
<dbReference type="NCBIfam" id="TIGR00756">
    <property type="entry name" value="PPR"/>
    <property type="match status" value="2"/>
</dbReference>
<name>A0AAN8Z3Y3_9MAGN</name>
<dbReference type="PANTHER" id="PTHR47926">
    <property type="entry name" value="PENTATRICOPEPTIDE REPEAT-CONTAINING PROTEIN"/>
    <property type="match status" value="1"/>
</dbReference>
<dbReference type="FunFam" id="1.25.40.10:FF:000090">
    <property type="entry name" value="Pentatricopeptide repeat-containing protein, chloroplastic"/>
    <property type="match status" value="1"/>
</dbReference>
<dbReference type="Gene3D" id="2.130.10.10">
    <property type="entry name" value="YVTN repeat-like/Quinoprotein amine dehydrogenase"/>
    <property type="match status" value="1"/>
</dbReference>
<dbReference type="InterPro" id="IPR011990">
    <property type="entry name" value="TPR-like_helical_dom_sf"/>
</dbReference>
<dbReference type="InterPro" id="IPR046848">
    <property type="entry name" value="E_motif"/>
</dbReference>
<evidence type="ECO:0000256" key="3">
    <source>
        <dbReference type="PROSITE-ProRule" id="PRU00221"/>
    </source>
</evidence>
<dbReference type="InterPro" id="IPR001680">
    <property type="entry name" value="WD40_rpt"/>
</dbReference>
<dbReference type="PANTHER" id="PTHR47926:SF471">
    <property type="entry name" value="DYW DOMAIN-CONTAINING PROTEIN"/>
    <property type="match status" value="1"/>
</dbReference>
<dbReference type="InterPro" id="IPR002885">
    <property type="entry name" value="PPR_rpt"/>
</dbReference>
<evidence type="ECO:0000256" key="1">
    <source>
        <dbReference type="ARBA" id="ARBA00022737"/>
    </source>
</evidence>
<gene>
    <name evidence="5" type="ORF">RJ641_010096</name>
</gene>
<dbReference type="EMBL" id="JBAMMX010000017">
    <property type="protein sequence ID" value="KAK6923896.1"/>
    <property type="molecule type" value="Genomic_DNA"/>
</dbReference>
<dbReference type="SUPFAM" id="SSF50978">
    <property type="entry name" value="WD40 repeat-like"/>
    <property type="match status" value="1"/>
</dbReference>
<dbReference type="FunFam" id="1.25.40.10:FF:000196">
    <property type="entry name" value="Pentatricopeptide repeat-containing protein At4g14850"/>
    <property type="match status" value="1"/>
</dbReference>
<keyword evidence="3" id="KW-0853">WD repeat</keyword>
<dbReference type="GO" id="GO:0003723">
    <property type="term" value="F:RNA binding"/>
    <property type="evidence" value="ECO:0007669"/>
    <property type="project" value="InterPro"/>
</dbReference>
<dbReference type="PROSITE" id="PS51375">
    <property type="entry name" value="PPR"/>
    <property type="match status" value="2"/>
</dbReference>
<dbReference type="InterPro" id="IPR036322">
    <property type="entry name" value="WD40_repeat_dom_sf"/>
</dbReference>
<reference evidence="5 6" key="1">
    <citation type="submission" date="2023-12" db="EMBL/GenBank/DDBJ databases">
        <title>A high-quality genome assembly for Dillenia turbinata (Dilleniales).</title>
        <authorList>
            <person name="Chanderbali A."/>
        </authorList>
    </citation>
    <scope>NUCLEOTIDE SEQUENCE [LARGE SCALE GENOMIC DNA]</scope>
    <source>
        <strain evidence="5">LSX21</strain>
        <tissue evidence="5">Leaf</tissue>
    </source>
</reference>
<evidence type="ECO:0000313" key="5">
    <source>
        <dbReference type="EMBL" id="KAK6923896.1"/>
    </source>
</evidence>
<comment type="caution">
    <text evidence="5">The sequence shown here is derived from an EMBL/GenBank/DDBJ whole genome shotgun (WGS) entry which is preliminary data.</text>
</comment>
<evidence type="ECO:0000256" key="2">
    <source>
        <dbReference type="ARBA" id="ARBA00061659"/>
    </source>
</evidence>
<evidence type="ECO:0000313" key="6">
    <source>
        <dbReference type="Proteomes" id="UP001370490"/>
    </source>
</evidence>
<evidence type="ECO:0000256" key="4">
    <source>
        <dbReference type="PROSITE-ProRule" id="PRU00708"/>
    </source>
</evidence>
<keyword evidence="1" id="KW-0677">Repeat</keyword>
<comment type="similarity">
    <text evidence="2">Belongs to the PPR family. PCMP-E subfamily.</text>
</comment>
<organism evidence="5 6">
    <name type="scientific">Dillenia turbinata</name>
    <dbReference type="NCBI Taxonomy" id="194707"/>
    <lineage>
        <taxon>Eukaryota</taxon>
        <taxon>Viridiplantae</taxon>
        <taxon>Streptophyta</taxon>
        <taxon>Embryophyta</taxon>
        <taxon>Tracheophyta</taxon>
        <taxon>Spermatophyta</taxon>
        <taxon>Magnoliopsida</taxon>
        <taxon>eudicotyledons</taxon>
        <taxon>Gunneridae</taxon>
        <taxon>Pentapetalae</taxon>
        <taxon>Dilleniales</taxon>
        <taxon>Dilleniaceae</taxon>
        <taxon>Dillenia</taxon>
    </lineage>
</organism>
<dbReference type="Pfam" id="PF13041">
    <property type="entry name" value="PPR_2"/>
    <property type="match status" value="1"/>
</dbReference>
<dbReference type="Pfam" id="PF20431">
    <property type="entry name" value="E_motif"/>
    <property type="match status" value="1"/>
</dbReference>
<dbReference type="AlphaFoldDB" id="A0AAN8Z3Y3"/>
<keyword evidence="6" id="KW-1185">Reference proteome</keyword>
<dbReference type="SMART" id="SM00320">
    <property type="entry name" value="WD40"/>
    <property type="match status" value="1"/>
</dbReference>
<dbReference type="Proteomes" id="UP001370490">
    <property type="component" value="Unassembled WGS sequence"/>
</dbReference>
<dbReference type="InterPro" id="IPR046960">
    <property type="entry name" value="PPR_At4g14850-like_plant"/>
</dbReference>
<feature type="repeat" description="PPR" evidence="4">
    <location>
        <begin position="312"/>
        <end position="346"/>
    </location>
</feature>
<dbReference type="PROSITE" id="PS50082">
    <property type="entry name" value="WD_REPEATS_2"/>
    <property type="match status" value="1"/>
</dbReference>
<accession>A0AAN8Z3Y3</accession>
<dbReference type="Pfam" id="PF01535">
    <property type="entry name" value="PPR"/>
    <property type="match status" value="7"/>
</dbReference>
<sequence length="770" mass="86556">MLILTIIISCCFPNPSMHGYQPFSRCLGKVLHLYDKIRQRAVCTASVAVELLPKYEASCETLKAFHNLGTRPTKYFLCSALNFCAKTLNWNLGLQLHAHIIRSGNEENVFLNTGLVDFYAKCGAMPKAKRVFDRMVCHDLVSWTSIICGFSQNGYGEEAILFFKMMLETRFKPNCFTYVSVIGACRGLESVFELTALFHCRVIKLGFEGNTFVASALIDCYSKCGSLDQAVFLFEASIVRDSILVNSMISGYAQNSYCVEAINLFIMERQNGNFSPSDHTFSSVLDACAKLTTLLQGRQVHTLIVKLGSDNNVFVLCALLDMYAKCGSIDDAQRIFDQSSKRNRVLWTSIITGYALSGRGLKSVEFFERLLKEEWFTPDHICFTSILTACNHAGFLDEGEIYFEKMSRDYGLVPELDQYGCMIDLYARRGKLKKAKELMEEMPYEPNYVMLSSFLSSCKIHGEVELGKEAANWILKIAPDKVAPYIALAHIYSGAGLWSEVAKIKEIINRKVVKKNAGWSWIEVDKRVHFFSVGEIQFPEIYLVLDMVNLEFKESGACVDIDLFDETVRIWDVKCGKYLKVLPAPSILVTAVNLNWDGSLIVSSSYDGLCRIWDASIGHCIKTLIDDENPPFSFVRFSLNVDFILVGTLDNTMVFCIGALNYLLSVLGGSCKQWERIPYDNVLRESVECRVLSSKQNEVKGASIVSCGQECELSLNPKLRKRGQWLALLATRRTNVFKLKSRCFMMLPEIEVKVVELVFPFPGTGNASGG</sequence>
<protein>
    <submittedName>
        <fullName evidence="5">Pentatricopeptide repeat</fullName>
    </submittedName>
</protein>
<proteinExistence type="inferred from homology"/>
<dbReference type="Gene3D" id="1.25.40.10">
    <property type="entry name" value="Tetratricopeptide repeat domain"/>
    <property type="match status" value="4"/>
</dbReference>
<dbReference type="InterPro" id="IPR015943">
    <property type="entry name" value="WD40/YVTN_repeat-like_dom_sf"/>
</dbReference>
<dbReference type="GO" id="GO:0009451">
    <property type="term" value="P:RNA modification"/>
    <property type="evidence" value="ECO:0007669"/>
    <property type="project" value="InterPro"/>
</dbReference>